<evidence type="ECO:0000313" key="1">
    <source>
        <dbReference type="EMBL" id="NYB75465.1"/>
    </source>
</evidence>
<dbReference type="RefSeq" id="WP_179239170.1">
    <property type="nucleotide sequence ID" value="NZ_JACBNQ010000022.1"/>
</dbReference>
<dbReference type="Proteomes" id="UP000611629">
    <property type="component" value="Unassembled WGS sequence"/>
</dbReference>
<keyword evidence="2" id="KW-1185">Reference proteome</keyword>
<evidence type="ECO:0000313" key="2">
    <source>
        <dbReference type="Proteomes" id="UP000611629"/>
    </source>
</evidence>
<comment type="caution">
    <text evidence="1">The sequence shown here is derived from an EMBL/GenBank/DDBJ whole genome shotgun (WGS) entry which is preliminary data.</text>
</comment>
<protein>
    <submittedName>
        <fullName evidence="1">Uncharacterized protein</fullName>
    </submittedName>
</protein>
<name>A0A974BLB7_SEDHY</name>
<sequence>MRTDEMVKALERYLEEAGLENAKEKYLNNKSDEDILVLYNVASEDFKK</sequence>
<reference evidence="1" key="1">
    <citation type="submission" date="2020-07" db="EMBL/GenBank/DDBJ databases">
        <title>Genomic analysis of a strain of Sedimentibacter Hydroxybenzoicus DSM7310.</title>
        <authorList>
            <person name="Ma S."/>
        </authorList>
    </citation>
    <scope>NUCLEOTIDE SEQUENCE</scope>
    <source>
        <strain evidence="1">DSM 7310</strain>
    </source>
</reference>
<dbReference type="AlphaFoldDB" id="A0A974BLB7"/>
<dbReference type="EMBL" id="JACBNQ010000022">
    <property type="protein sequence ID" value="NYB75465.1"/>
    <property type="molecule type" value="Genomic_DNA"/>
</dbReference>
<organism evidence="1 2">
    <name type="scientific">Sedimentibacter hydroxybenzoicus DSM 7310</name>
    <dbReference type="NCBI Taxonomy" id="1123245"/>
    <lineage>
        <taxon>Bacteria</taxon>
        <taxon>Bacillati</taxon>
        <taxon>Bacillota</taxon>
        <taxon>Tissierellia</taxon>
        <taxon>Sedimentibacter</taxon>
    </lineage>
</organism>
<accession>A0A974BLB7</accession>
<gene>
    <name evidence="1" type="ORF">HZF24_15050</name>
</gene>
<proteinExistence type="predicted"/>